<accession>A0A9Q1KEK3</accession>
<feature type="domain" description="PPM-type phosphatase" evidence="11">
    <location>
        <begin position="61"/>
        <end position="386"/>
    </location>
</feature>
<evidence type="ECO:0000256" key="8">
    <source>
        <dbReference type="ARBA" id="ARBA00023211"/>
    </source>
</evidence>
<name>A0A9Q1KEK3_9CARY</name>
<dbReference type="Pfam" id="PF00481">
    <property type="entry name" value="PP2C"/>
    <property type="match status" value="1"/>
</dbReference>
<evidence type="ECO:0000313" key="12">
    <source>
        <dbReference type="EMBL" id="KAJ8441817.1"/>
    </source>
</evidence>
<evidence type="ECO:0000256" key="6">
    <source>
        <dbReference type="ARBA" id="ARBA00022842"/>
    </source>
</evidence>
<evidence type="ECO:0000256" key="4">
    <source>
        <dbReference type="ARBA" id="ARBA00022723"/>
    </source>
</evidence>
<keyword evidence="13" id="KW-1185">Reference proteome</keyword>
<dbReference type="Gene3D" id="3.60.40.10">
    <property type="entry name" value="PPM-type phosphatase domain"/>
    <property type="match status" value="1"/>
</dbReference>
<evidence type="ECO:0000256" key="2">
    <source>
        <dbReference type="ARBA" id="ARBA00001946"/>
    </source>
</evidence>
<sequence length="389" mass="42362">MQGPKVLFILFGLLVGIIAPCNGRPDFCMTLYKEGGVSAILGSPECAFEYLPPRNHGRSKKCQFATLQGRRDYQEDRILCELDMKSDLLGNFCQEDLKIALAAVFDGHGGKEASELAVQLFPFYFQFHVIFLGQEEMELFKDKQDMTFPLETEVNPLGIHFGSCLNESQMLKVFEEAIWLTIHDIDSTFSQMASKQQLLGGTTATVAIIVDSQLLVGNVGDSKTLLCSEKIPSGDNGDGIAKASLQVAELTTDHHPDRDDEKARIIASGGFVSLSGMPRVNGILAVSRAIGDIYLKRYGVIAEPEITGWLHLNASDSFLVIASDGVFESLSPQEVCSLLQDVHSQSDNEEDNGSSKCLMPSLAECIVNTAFGKGSTDNLSAVVVPLRTL</sequence>
<dbReference type="InterPro" id="IPR036457">
    <property type="entry name" value="PPM-type-like_dom_sf"/>
</dbReference>
<keyword evidence="8" id="KW-0464">Manganese</keyword>
<keyword evidence="10" id="KW-0732">Signal</keyword>
<dbReference type="GO" id="GO:0004722">
    <property type="term" value="F:protein serine/threonine phosphatase activity"/>
    <property type="evidence" value="ECO:0007669"/>
    <property type="project" value="UniProtKB-EC"/>
</dbReference>
<dbReference type="EC" id="3.1.3.16" evidence="3"/>
<reference evidence="12" key="1">
    <citation type="submission" date="2022-04" db="EMBL/GenBank/DDBJ databases">
        <title>Carnegiea gigantea Genome sequencing and assembly v2.</title>
        <authorList>
            <person name="Copetti D."/>
            <person name="Sanderson M.J."/>
            <person name="Burquez A."/>
            <person name="Wojciechowski M.F."/>
        </authorList>
    </citation>
    <scope>NUCLEOTIDE SEQUENCE</scope>
    <source>
        <strain evidence="12">SGP5-SGP5p</strain>
        <tissue evidence="12">Aerial part</tissue>
    </source>
</reference>
<dbReference type="InterPro" id="IPR015655">
    <property type="entry name" value="PP2C"/>
</dbReference>
<keyword evidence="6" id="KW-0460">Magnesium</keyword>
<evidence type="ECO:0000313" key="13">
    <source>
        <dbReference type="Proteomes" id="UP001153076"/>
    </source>
</evidence>
<dbReference type="InterPro" id="IPR000222">
    <property type="entry name" value="PP2C_BS"/>
</dbReference>
<protein>
    <recommendedName>
        <fullName evidence="3">protein-serine/threonine phosphatase</fullName>
        <ecNumber evidence="3">3.1.3.16</ecNumber>
    </recommendedName>
</protein>
<dbReference type="PANTHER" id="PTHR47992">
    <property type="entry name" value="PROTEIN PHOSPHATASE"/>
    <property type="match status" value="1"/>
</dbReference>
<dbReference type="SUPFAM" id="SSF81606">
    <property type="entry name" value="PP2C-like"/>
    <property type="match status" value="1"/>
</dbReference>
<evidence type="ECO:0000256" key="10">
    <source>
        <dbReference type="SAM" id="SignalP"/>
    </source>
</evidence>
<comment type="caution">
    <text evidence="12">The sequence shown here is derived from an EMBL/GenBank/DDBJ whole genome shotgun (WGS) entry which is preliminary data.</text>
</comment>
<keyword evidence="4" id="KW-0479">Metal-binding</keyword>
<evidence type="ECO:0000256" key="1">
    <source>
        <dbReference type="ARBA" id="ARBA00001936"/>
    </source>
</evidence>
<dbReference type="PROSITE" id="PS01032">
    <property type="entry name" value="PPM_1"/>
    <property type="match status" value="1"/>
</dbReference>
<dbReference type="EMBL" id="JAKOGI010000153">
    <property type="protein sequence ID" value="KAJ8441817.1"/>
    <property type="molecule type" value="Genomic_DNA"/>
</dbReference>
<evidence type="ECO:0000256" key="9">
    <source>
        <dbReference type="RuleBase" id="RU003465"/>
    </source>
</evidence>
<dbReference type="SMART" id="SM00332">
    <property type="entry name" value="PP2Cc"/>
    <property type="match status" value="1"/>
</dbReference>
<feature type="signal peptide" evidence="10">
    <location>
        <begin position="1"/>
        <end position="23"/>
    </location>
</feature>
<keyword evidence="7 9" id="KW-0904">Protein phosphatase</keyword>
<dbReference type="CDD" id="cd00143">
    <property type="entry name" value="PP2Cc"/>
    <property type="match status" value="1"/>
</dbReference>
<evidence type="ECO:0000259" key="11">
    <source>
        <dbReference type="PROSITE" id="PS51746"/>
    </source>
</evidence>
<dbReference type="GO" id="GO:0046872">
    <property type="term" value="F:metal ion binding"/>
    <property type="evidence" value="ECO:0007669"/>
    <property type="project" value="UniProtKB-KW"/>
</dbReference>
<comment type="cofactor">
    <cofactor evidence="2">
        <name>Mg(2+)</name>
        <dbReference type="ChEBI" id="CHEBI:18420"/>
    </cofactor>
</comment>
<evidence type="ECO:0000256" key="3">
    <source>
        <dbReference type="ARBA" id="ARBA00013081"/>
    </source>
</evidence>
<proteinExistence type="inferred from homology"/>
<evidence type="ECO:0000256" key="5">
    <source>
        <dbReference type="ARBA" id="ARBA00022801"/>
    </source>
</evidence>
<evidence type="ECO:0000256" key="7">
    <source>
        <dbReference type="ARBA" id="ARBA00022912"/>
    </source>
</evidence>
<dbReference type="InterPro" id="IPR001932">
    <property type="entry name" value="PPM-type_phosphatase-like_dom"/>
</dbReference>
<organism evidence="12 13">
    <name type="scientific">Carnegiea gigantea</name>
    <dbReference type="NCBI Taxonomy" id="171969"/>
    <lineage>
        <taxon>Eukaryota</taxon>
        <taxon>Viridiplantae</taxon>
        <taxon>Streptophyta</taxon>
        <taxon>Embryophyta</taxon>
        <taxon>Tracheophyta</taxon>
        <taxon>Spermatophyta</taxon>
        <taxon>Magnoliopsida</taxon>
        <taxon>eudicotyledons</taxon>
        <taxon>Gunneridae</taxon>
        <taxon>Pentapetalae</taxon>
        <taxon>Caryophyllales</taxon>
        <taxon>Cactineae</taxon>
        <taxon>Cactaceae</taxon>
        <taxon>Cactoideae</taxon>
        <taxon>Echinocereeae</taxon>
        <taxon>Carnegiea</taxon>
    </lineage>
</organism>
<dbReference type="AlphaFoldDB" id="A0A9Q1KEK3"/>
<dbReference type="OrthoDB" id="416093at2759"/>
<comment type="cofactor">
    <cofactor evidence="1">
        <name>Mn(2+)</name>
        <dbReference type="ChEBI" id="CHEBI:29035"/>
    </cofactor>
</comment>
<dbReference type="Proteomes" id="UP001153076">
    <property type="component" value="Unassembled WGS sequence"/>
</dbReference>
<feature type="chain" id="PRO_5040165995" description="protein-serine/threonine phosphatase" evidence="10">
    <location>
        <begin position="24"/>
        <end position="389"/>
    </location>
</feature>
<gene>
    <name evidence="12" type="ORF">Cgig2_021507</name>
</gene>
<comment type="similarity">
    <text evidence="9">Belongs to the PP2C family.</text>
</comment>
<keyword evidence="5 9" id="KW-0378">Hydrolase</keyword>
<dbReference type="PROSITE" id="PS51746">
    <property type="entry name" value="PPM_2"/>
    <property type="match status" value="1"/>
</dbReference>